<evidence type="ECO:0000259" key="5">
    <source>
        <dbReference type="PROSITE" id="PS50893"/>
    </source>
</evidence>
<organism evidence="6 7">
    <name type="scientific">Dolosigranulum pigrum ATCC 51524</name>
    <dbReference type="NCBI Taxonomy" id="883103"/>
    <lineage>
        <taxon>Bacteria</taxon>
        <taxon>Bacillati</taxon>
        <taxon>Bacillota</taxon>
        <taxon>Bacilli</taxon>
        <taxon>Lactobacillales</taxon>
        <taxon>Carnobacteriaceae</taxon>
        <taxon>Dolosigranulum</taxon>
    </lineage>
</organism>
<evidence type="ECO:0000256" key="3">
    <source>
        <dbReference type="ARBA" id="ARBA00022741"/>
    </source>
</evidence>
<reference evidence="6 7" key="1">
    <citation type="submission" date="2012-01" db="EMBL/GenBank/DDBJ databases">
        <title>The Genome Sequence of Dolosigranulum pigrum ATCC 51524.</title>
        <authorList>
            <consortium name="The Broad Institute Genome Sequencing Platform"/>
            <person name="Earl A."/>
            <person name="Ward D."/>
            <person name="Feldgarden M."/>
            <person name="Gevers D."/>
            <person name="Huys G."/>
            <person name="Young S.K."/>
            <person name="Zeng Q."/>
            <person name="Gargeya S."/>
            <person name="Fitzgerald M."/>
            <person name="Haas B."/>
            <person name="Abouelleil A."/>
            <person name="Alvarado L."/>
            <person name="Arachchi H.M."/>
            <person name="Berlin A."/>
            <person name="Chapman S.B."/>
            <person name="Gearin G."/>
            <person name="Goldberg J."/>
            <person name="Griggs A."/>
            <person name="Gujja S."/>
            <person name="Hansen M."/>
            <person name="Heiman D."/>
            <person name="Howarth C."/>
            <person name="Larimer J."/>
            <person name="Lui A."/>
            <person name="MacDonald P.J.P."/>
            <person name="McCowen C."/>
            <person name="Montmayeur A."/>
            <person name="Murphy C."/>
            <person name="Neiman D."/>
            <person name="Pearson M."/>
            <person name="Priest M."/>
            <person name="Roberts A."/>
            <person name="Saif S."/>
            <person name="Shea T."/>
            <person name="Sisk P."/>
            <person name="Stolte C."/>
            <person name="Sykes S."/>
            <person name="Wortman J."/>
            <person name="Nusbaum C."/>
            <person name="Birren B."/>
        </authorList>
    </citation>
    <scope>NUCLEOTIDE SEQUENCE [LARGE SCALE GENOMIC DNA]</scope>
    <source>
        <strain evidence="6 7">ATCC 51524</strain>
    </source>
</reference>
<dbReference type="Pfam" id="PF00005">
    <property type="entry name" value="ABC_tran"/>
    <property type="match status" value="1"/>
</dbReference>
<dbReference type="PATRIC" id="fig|883103.3.peg.534"/>
<dbReference type="InterPro" id="IPR017871">
    <property type="entry name" value="ABC_transporter-like_CS"/>
</dbReference>
<evidence type="ECO:0000256" key="4">
    <source>
        <dbReference type="ARBA" id="ARBA00022840"/>
    </source>
</evidence>
<comment type="caution">
    <text evidence="6">The sequence shown here is derived from an EMBL/GenBank/DDBJ whole genome shotgun (WGS) entry which is preliminary data.</text>
</comment>
<dbReference type="PANTHER" id="PTHR43335">
    <property type="entry name" value="ABC TRANSPORTER, ATP-BINDING PROTEIN"/>
    <property type="match status" value="1"/>
</dbReference>
<evidence type="ECO:0000256" key="2">
    <source>
        <dbReference type="ARBA" id="ARBA00022448"/>
    </source>
</evidence>
<dbReference type="PROSITE" id="PS00211">
    <property type="entry name" value="ABC_TRANSPORTER_1"/>
    <property type="match status" value="1"/>
</dbReference>
<dbReference type="Proteomes" id="UP000003599">
    <property type="component" value="Unassembled WGS sequence"/>
</dbReference>
<comment type="similarity">
    <text evidence="1">Belongs to the ABC transporter superfamily.</text>
</comment>
<name>H3ND53_9LACT</name>
<dbReference type="SUPFAM" id="SSF52540">
    <property type="entry name" value="P-loop containing nucleoside triphosphate hydrolases"/>
    <property type="match status" value="1"/>
</dbReference>
<dbReference type="InterPro" id="IPR003593">
    <property type="entry name" value="AAA+_ATPase"/>
</dbReference>
<dbReference type="STRING" id="29394.BWX42_07650"/>
<feature type="domain" description="ABC transporter" evidence="5">
    <location>
        <begin position="8"/>
        <end position="235"/>
    </location>
</feature>
<dbReference type="eggNOG" id="COG1131">
    <property type="taxonomic scope" value="Bacteria"/>
</dbReference>
<accession>H3ND53</accession>
<dbReference type="GO" id="GO:0016887">
    <property type="term" value="F:ATP hydrolysis activity"/>
    <property type="evidence" value="ECO:0007669"/>
    <property type="project" value="InterPro"/>
</dbReference>
<keyword evidence="4" id="KW-0067">ATP-binding</keyword>
<keyword evidence="3" id="KW-0547">Nucleotide-binding</keyword>
<dbReference type="Gene3D" id="3.40.50.300">
    <property type="entry name" value="P-loop containing nucleotide triphosphate hydrolases"/>
    <property type="match status" value="1"/>
</dbReference>
<proteinExistence type="inferred from homology"/>
<dbReference type="PROSITE" id="PS50893">
    <property type="entry name" value="ABC_TRANSPORTER_2"/>
    <property type="match status" value="1"/>
</dbReference>
<evidence type="ECO:0000313" key="6">
    <source>
        <dbReference type="EMBL" id="EHR34272.1"/>
    </source>
</evidence>
<keyword evidence="2" id="KW-0813">Transport</keyword>
<sequence length="305" mass="34090">MYYMKNVIEINNLTKSYDNVAVIKSININIVEGTIHALLGKNGAGKTTILKSILGLIKPTSGSIFILGENQLTEKGRNVLKQVGCMIETPGFYPNLTGTENLSIFAKLRELDKQAVQEALTIVNLPYADSKKFKEYSLGMKQRLAIANAIMHDPDILILDEPTNGLDPSGVIEIRELCKEMKRQGKTLLISSHILSEVEQVADEVSIIDEGELVKYINLKKMNENSQVTIHIFTSNFDKVKSVLLEAGVSQHNMINTAKGVRLLSKDMDISEVNKLLTQNDVDIEGIMREKLTLEEQFQRVTETR</sequence>
<dbReference type="InterPro" id="IPR003439">
    <property type="entry name" value="ABC_transporter-like_ATP-bd"/>
</dbReference>
<dbReference type="HOGENOM" id="CLU_000604_1_2_9"/>
<dbReference type="SMART" id="SM00382">
    <property type="entry name" value="AAA"/>
    <property type="match status" value="1"/>
</dbReference>
<evidence type="ECO:0000313" key="7">
    <source>
        <dbReference type="Proteomes" id="UP000003599"/>
    </source>
</evidence>
<dbReference type="AlphaFoldDB" id="H3ND53"/>
<dbReference type="GO" id="GO:0005524">
    <property type="term" value="F:ATP binding"/>
    <property type="evidence" value="ECO:0007669"/>
    <property type="project" value="UniProtKB-KW"/>
</dbReference>
<dbReference type="InterPro" id="IPR027417">
    <property type="entry name" value="P-loop_NTPase"/>
</dbReference>
<protein>
    <recommendedName>
        <fullName evidence="5">ABC transporter domain-containing protein</fullName>
    </recommendedName>
</protein>
<dbReference type="EMBL" id="AGEF01000005">
    <property type="protein sequence ID" value="EHR34272.1"/>
    <property type="molecule type" value="Genomic_DNA"/>
</dbReference>
<keyword evidence="7" id="KW-1185">Reference proteome</keyword>
<evidence type="ECO:0000256" key="1">
    <source>
        <dbReference type="ARBA" id="ARBA00005417"/>
    </source>
</evidence>
<dbReference type="PANTHER" id="PTHR43335:SF4">
    <property type="entry name" value="ABC TRANSPORTER, ATP-BINDING PROTEIN"/>
    <property type="match status" value="1"/>
</dbReference>
<gene>
    <name evidence="6" type="ORF">HMPREF9703_00543</name>
</gene>